<feature type="domain" description="CobB/CobQ-like glutamine amidotransferase" evidence="2">
    <location>
        <begin position="1"/>
        <end position="98"/>
    </location>
</feature>
<evidence type="ECO:0000313" key="3">
    <source>
        <dbReference type="EMBL" id="SEJ11896.1"/>
    </source>
</evidence>
<dbReference type="InterPro" id="IPR011698">
    <property type="entry name" value="GATase_3"/>
</dbReference>
<gene>
    <name evidence="3" type="ORF">SAMN05443287_10313</name>
</gene>
<name>A0A1H6W817_9ACTN</name>
<evidence type="ECO:0000313" key="4">
    <source>
        <dbReference type="Proteomes" id="UP000198707"/>
    </source>
</evidence>
<keyword evidence="1" id="KW-0315">Glutamine amidotransferase</keyword>
<protein>
    <submittedName>
        <fullName evidence="3">Adenosylcobyric acid synthase</fullName>
    </submittedName>
</protein>
<proteinExistence type="predicted"/>
<reference evidence="4" key="1">
    <citation type="submission" date="2016-10" db="EMBL/GenBank/DDBJ databases">
        <authorList>
            <person name="Varghese N."/>
            <person name="Submissions S."/>
        </authorList>
    </citation>
    <scope>NUCLEOTIDE SEQUENCE [LARGE SCALE GENOMIC DNA]</scope>
    <source>
        <strain evidence="4">CGMCC 4.7038</strain>
    </source>
</reference>
<dbReference type="PANTHER" id="PTHR21343:SF1">
    <property type="entry name" value="COBYRIC ACID SYNTHASE"/>
    <property type="match status" value="1"/>
</dbReference>
<organism evidence="3 4">
    <name type="scientific">Micromonospora phaseoli</name>
    <dbReference type="NCBI Taxonomy" id="1144548"/>
    <lineage>
        <taxon>Bacteria</taxon>
        <taxon>Bacillati</taxon>
        <taxon>Actinomycetota</taxon>
        <taxon>Actinomycetes</taxon>
        <taxon>Micromonosporales</taxon>
        <taxon>Micromonosporaceae</taxon>
        <taxon>Micromonospora</taxon>
    </lineage>
</organism>
<dbReference type="InterPro" id="IPR029062">
    <property type="entry name" value="Class_I_gatase-like"/>
</dbReference>
<dbReference type="GO" id="GO:0003824">
    <property type="term" value="F:catalytic activity"/>
    <property type="evidence" value="ECO:0007669"/>
    <property type="project" value="InterPro"/>
</dbReference>
<keyword evidence="4" id="KW-1185">Reference proteome</keyword>
<dbReference type="PANTHER" id="PTHR21343">
    <property type="entry name" value="DETHIOBIOTIN SYNTHETASE"/>
    <property type="match status" value="1"/>
</dbReference>
<dbReference type="EMBL" id="FNYV01000003">
    <property type="protein sequence ID" value="SEJ11896.1"/>
    <property type="molecule type" value="Genomic_DNA"/>
</dbReference>
<evidence type="ECO:0000256" key="1">
    <source>
        <dbReference type="ARBA" id="ARBA00022962"/>
    </source>
</evidence>
<dbReference type="AlphaFoldDB" id="A0A1H6W817"/>
<accession>A0A1H6W817</accession>
<evidence type="ECO:0000259" key="2">
    <source>
        <dbReference type="Pfam" id="PF07685"/>
    </source>
</evidence>
<dbReference type="Proteomes" id="UP000198707">
    <property type="component" value="Unassembled WGS sequence"/>
</dbReference>
<sequence>MLARTIHDPVESRRGTVPGLGLLPIEITFAPQKTVRLAVGTAAGDLPVHGYEIHHGYVSAADPELPPLLRDAGGVGEGALRDLVHGTHWHGAFESDEFRRWFLTRVARLAGRTGFQVAPGTSFAAARGRTLDLLGDLVEEHLDTDALWRLIETGPPAGLPFVPPGAPPP</sequence>
<dbReference type="PROSITE" id="PS51274">
    <property type="entry name" value="GATASE_COBBQ"/>
    <property type="match status" value="1"/>
</dbReference>
<dbReference type="STRING" id="1144548.SAMN05443287_10313"/>
<dbReference type="Pfam" id="PF07685">
    <property type="entry name" value="GATase_3"/>
    <property type="match status" value="1"/>
</dbReference>
<dbReference type="SUPFAM" id="SSF52317">
    <property type="entry name" value="Class I glutamine amidotransferase-like"/>
    <property type="match status" value="1"/>
</dbReference>